<accession>A0ABQ5E4W2</accession>
<dbReference type="Proteomes" id="UP001151760">
    <property type="component" value="Unassembled WGS sequence"/>
</dbReference>
<dbReference type="PANTHER" id="PTHR42648">
    <property type="entry name" value="TRANSPOSASE, PUTATIVE-RELATED"/>
    <property type="match status" value="1"/>
</dbReference>
<evidence type="ECO:0000259" key="6">
    <source>
        <dbReference type="Pfam" id="PF07727"/>
    </source>
</evidence>
<sequence>MLTMREYELWRMMMEQYIQMIDYSLWEVIENGNSPPLTKLVEGVETIIAPATEEEKAQRRLELKARSTLLMGISNEHQLKFNSIKDAKSLLQDIKKSQLEIHGETISQEDVNQKFLRSLSQEWNTHTIVWRNKTEIDTLSLDDLYNNLKIYEPEDGLKVADGYCLLARAEILEEQWNGCLCDKGEKYRKGCAQWRQLLPKALISCEGLGVLIWSDSAEEDLEEKGVIDSGCSRHMTGNMSYLTDFEEIDGGYVAFGGNPKGGKITGRVPRKNNMYSVYLKNIVPKGGLTCLFAKATSDESKLWHRRLGHINFKTMNKLVKGNLVRGLPSKLFENDQTYVACQKGKQHRASSTKDETSGILKSFITRVENLIDQRVKVIRCDNGTEFKNKEMTSGSGPNWLFDIDSLTRSMNYKAVVAGNQSNGNAGTKACNDTGKARIETVPSKDYILLPMWPADPLFSQDLKSSPDAGFKPSGEEENKDAKDPGNEDSEVPKVNAVDPKSSIELPNDPNMPELEDIVYSDDDEDVGAEADMNNLDAFMPVSPIPTTRIHKDHPVDQIIRDLNSAPQTRRMTKNLKEHGLFSSVQQRTNHKDFQNCLFACFLSQEEPKKTLVDLPNGKRAIGTKWVYRNKKDERGIVIKNKAILVAQGCTQEERIEYDEVFAPVAKIEAIRLFLAYASFKDFMVYQMDVKSAFLYGKIEEEVYVCQPPRFEDPDFPDRVYKVEKALYGLHQAPRAWYETLSTYLLENGFQRGQIDKTLFIKRDQGDILIVQMSSMGELTFFLRLQVKQKEDGIFISQDKYVTEILKKFGFSDVKTANTPMETHKPLLKDADGEDVDEHMYRSMKGQPKLGLWYHKDSPFDLVAYTDSDHAGASLDRKSTIGGCQFLGCRLIS</sequence>
<evidence type="ECO:0000256" key="2">
    <source>
        <dbReference type="ARBA" id="ARBA00022723"/>
    </source>
</evidence>
<organism evidence="9 10">
    <name type="scientific">Tanacetum coccineum</name>
    <dbReference type="NCBI Taxonomy" id="301880"/>
    <lineage>
        <taxon>Eukaryota</taxon>
        <taxon>Viridiplantae</taxon>
        <taxon>Streptophyta</taxon>
        <taxon>Embryophyta</taxon>
        <taxon>Tracheophyta</taxon>
        <taxon>Spermatophyta</taxon>
        <taxon>Magnoliopsida</taxon>
        <taxon>eudicotyledons</taxon>
        <taxon>Gunneridae</taxon>
        <taxon>Pentapetalae</taxon>
        <taxon>asterids</taxon>
        <taxon>campanulids</taxon>
        <taxon>Asterales</taxon>
        <taxon>Asteraceae</taxon>
        <taxon>Asteroideae</taxon>
        <taxon>Anthemideae</taxon>
        <taxon>Anthemidinae</taxon>
        <taxon>Tanacetum</taxon>
    </lineage>
</organism>
<reference evidence="9" key="2">
    <citation type="submission" date="2022-01" db="EMBL/GenBank/DDBJ databases">
        <authorList>
            <person name="Yamashiro T."/>
            <person name="Shiraishi A."/>
            <person name="Satake H."/>
            <person name="Nakayama K."/>
        </authorList>
    </citation>
    <scope>NUCLEOTIDE SEQUENCE</scope>
</reference>
<dbReference type="SUPFAM" id="SSF56672">
    <property type="entry name" value="DNA/RNA polymerases"/>
    <property type="match status" value="1"/>
</dbReference>
<evidence type="ECO:0000256" key="5">
    <source>
        <dbReference type="SAM" id="MobiDB-lite"/>
    </source>
</evidence>
<dbReference type="InterPro" id="IPR054722">
    <property type="entry name" value="PolX-like_BBD"/>
</dbReference>
<keyword evidence="4" id="KW-0378">Hydrolase</keyword>
<comment type="caution">
    <text evidence="9">The sequence shown here is derived from an EMBL/GenBank/DDBJ whole genome shotgun (WGS) entry which is preliminary data.</text>
</comment>
<proteinExistence type="predicted"/>
<dbReference type="InterPro" id="IPR039537">
    <property type="entry name" value="Retrotran_Ty1/copia-like"/>
</dbReference>
<dbReference type="Pfam" id="PF22936">
    <property type="entry name" value="Pol_BBD"/>
    <property type="match status" value="1"/>
</dbReference>
<name>A0ABQ5E4W2_9ASTR</name>
<dbReference type="PANTHER" id="PTHR42648:SF32">
    <property type="entry name" value="RIBONUCLEASE H-LIKE DOMAIN, GAG-PRE-INTEGRASE DOMAIN PROTEIN-RELATED"/>
    <property type="match status" value="1"/>
</dbReference>
<evidence type="ECO:0000256" key="3">
    <source>
        <dbReference type="ARBA" id="ARBA00022750"/>
    </source>
</evidence>
<dbReference type="Pfam" id="PF07727">
    <property type="entry name" value="RVT_2"/>
    <property type="match status" value="1"/>
</dbReference>
<feature type="compositionally biased region" description="Basic and acidic residues" evidence="5">
    <location>
        <begin position="473"/>
        <end position="485"/>
    </location>
</feature>
<evidence type="ECO:0000259" key="7">
    <source>
        <dbReference type="Pfam" id="PF13976"/>
    </source>
</evidence>
<evidence type="ECO:0000313" key="10">
    <source>
        <dbReference type="Proteomes" id="UP001151760"/>
    </source>
</evidence>
<protein>
    <submittedName>
        <fullName evidence="9">Ribonuclease H-like domain-containing protein</fullName>
    </submittedName>
</protein>
<keyword evidence="2" id="KW-0479">Metal-binding</keyword>
<feature type="domain" description="Reverse transcriptase Ty1/copia-type" evidence="6">
    <location>
        <begin position="610"/>
        <end position="770"/>
    </location>
</feature>
<dbReference type="InterPro" id="IPR025724">
    <property type="entry name" value="GAG-pre-integrase_dom"/>
</dbReference>
<dbReference type="Pfam" id="PF13976">
    <property type="entry name" value="gag_pre-integrs"/>
    <property type="match status" value="1"/>
</dbReference>
<keyword evidence="1" id="KW-0645">Protease</keyword>
<evidence type="ECO:0000259" key="8">
    <source>
        <dbReference type="Pfam" id="PF22936"/>
    </source>
</evidence>
<dbReference type="InterPro" id="IPR013103">
    <property type="entry name" value="RVT_2"/>
</dbReference>
<keyword evidence="3" id="KW-0064">Aspartyl protease</keyword>
<dbReference type="EMBL" id="BQNB010015939">
    <property type="protein sequence ID" value="GJT45896.1"/>
    <property type="molecule type" value="Genomic_DNA"/>
</dbReference>
<feature type="region of interest" description="Disordered" evidence="5">
    <location>
        <begin position="458"/>
        <end position="512"/>
    </location>
</feature>
<evidence type="ECO:0000256" key="1">
    <source>
        <dbReference type="ARBA" id="ARBA00022670"/>
    </source>
</evidence>
<gene>
    <name evidence="9" type="ORF">Tco_0954611</name>
</gene>
<dbReference type="InterPro" id="IPR043502">
    <property type="entry name" value="DNA/RNA_pol_sf"/>
</dbReference>
<feature type="domain" description="Retrovirus-related Pol polyprotein from transposon TNT 1-94-like beta-barrel" evidence="8">
    <location>
        <begin position="226"/>
        <end position="258"/>
    </location>
</feature>
<reference evidence="9" key="1">
    <citation type="journal article" date="2022" name="Int. J. Mol. Sci.">
        <title>Draft Genome of Tanacetum Coccineum: Genomic Comparison of Closely Related Tanacetum-Family Plants.</title>
        <authorList>
            <person name="Yamashiro T."/>
            <person name="Shiraishi A."/>
            <person name="Nakayama K."/>
            <person name="Satake H."/>
        </authorList>
    </citation>
    <scope>NUCLEOTIDE SEQUENCE</scope>
</reference>
<evidence type="ECO:0000256" key="4">
    <source>
        <dbReference type="ARBA" id="ARBA00022801"/>
    </source>
</evidence>
<keyword evidence="10" id="KW-1185">Reference proteome</keyword>
<evidence type="ECO:0000313" key="9">
    <source>
        <dbReference type="EMBL" id="GJT45896.1"/>
    </source>
</evidence>
<feature type="domain" description="GAG-pre-integrase" evidence="7">
    <location>
        <begin position="274"/>
        <end position="346"/>
    </location>
</feature>